<dbReference type="SUPFAM" id="SSF48008">
    <property type="entry name" value="GntR ligand-binding domain-like"/>
    <property type="match status" value="1"/>
</dbReference>
<dbReference type="InterPro" id="IPR000524">
    <property type="entry name" value="Tscrpt_reg_HTH_GntR"/>
</dbReference>
<accession>A0ABP7NRY5</accession>
<feature type="domain" description="HTH gntR-type" evidence="4">
    <location>
        <begin position="13"/>
        <end position="80"/>
    </location>
</feature>
<dbReference type="Proteomes" id="UP001501337">
    <property type="component" value="Unassembled WGS sequence"/>
</dbReference>
<dbReference type="Gene3D" id="1.10.10.10">
    <property type="entry name" value="Winged helix-like DNA-binding domain superfamily/Winged helix DNA-binding domain"/>
    <property type="match status" value="1"/>
</dbReference>
<keyword evidence="2" id="KW-0238">DNA-binding</keyword>
<evidence type="ECO:0000259" key="4">
    <source>
        <dbReference type="PROSITE" id="PS50949"/>
    </source>
</evidence>
<keyword evidence="6" id="KW-1185">Reference proteome</keyword>
<dbReference type="PANTHER" id="PTHR43537:SF53">
    <property type="entry name" value="HTH-TYPE TRANSCRIPTIONAL REPRESSOR NANR"/>
    <property type="match status" value="1"/>
</dbReference>
<evidence type="ECO:0000256" key="1">
    <source>
        <dbReference type="ARBA" id="ARBA00023015"/>
    </source>
</evidence>
<dbReference type="PANTHER" id="PTHR43537">
    <property type="entry name" value="TRANSCRIPTIONAL REGULATOR, GNTR FAMILY"/>
    <property type="match status" value="1"/>
</dbReference>
<reference evidence="6" key="1">
    <citation type="journal article" date="2019" name="Int. J. Syst. Evol. Microbiol.">
        <title>The Global Catalogue of Microorganisms (GCM) 10K type strain sequencing project: providing services to taxonomists for standard genome sequencing and annotation.</title>
        <authorList>
            <consortium name="The Broad Institute Genomics Platform"/>
            <consortium name="The Broad Institute Genome Sequencing Center for Infectious Disease"/>
            <person name="Wu L."/>
            <person name="Ma J."/>
        </authorList>
    </citation>
    <scope>NUCLEOTIDE SEQUENCE [LARGE SCALE GENOMIC DNA]</scope>
    <source>
        <strain evidence="6">JCM 17555</strain>
    </source>
</reference>
<dbReference type="InterPro" id="IPR036390">
    <property type="entry name" value="WH_DNA-bd_sf"/>
</dbReference>
<proteinExistence type="predicted"/>
<evidence type="ECO:0000313" key="6">
    <source>
        <dbReference type="Proteomes" id="UP001501337"/>
    </source>
</evidence>
<dbReference type="SMART" id="SM00895">
    <property type="entry name" value="FCD"/>
    <property type="match status" value="1"/>
</dbReference>
<dbReference type="SMART" id="SM00345">
    <property type="entry name" value="HTH_GNTR"/>
    <property type="match status" value="1"/>
</dbReference>
<comment type="caution">
    <text evidence="5">The sequence shown here is derived from an EMBL/GenBank/DDBJ whole genome shotgun (WGS) entry which is preliminary data.</text>
</comment>
<evidence type="ECO:0000256" key="3">
    <source>
        <dbReference type="ARBA" id="ARBA00023163"/>
    </source>
</evidence>
<sequence length="232" mass="26093">MKPVTQDTLANRGMTSEQFYQKILHAILEHRLAPGTQLVEERLVVLSGLSRTKIRPVLARLAHERLVELIPNRGAFIARPSVEEAREVFFTRNLIEPAIIRLLCDDAGGRDIRALKRHITKERKARRDGDRLAIIRLSGEFHVLLAELAGNAILVRMMRELTAQTCLVITLYDAANTPSCPDHHHADIIEAIEARDVKLATQRLTAHLRAVENTLRLEVDEEAAVDLTAIFA</sequence>
<dbReference type="InterPro" id="IPR008920">
    <property type="entry name" value="TF_FadR/GntR_C"/>
</dbReference>
<dbReference type="Gene3D" id="1.20.120.530">
    <property type="entry name" value="GntR ligand-binding domain-like"/>
    <property type="match status" value="1"/>
</dbReference>
<dbReference type="InterPro" id="IPR011711">
    <property type="entry name" value="GntR_C"/>
</dbReference>
<protein>
    <submittedName>
        <fullName evidence="5">GntR family transcriptional regulator</fullName>
    </submittedName>
</protein>
<dbReference type="Pfam" id="PF00392">
    <property type="entry name" value="GntR"/>
    <property type="match status" value="1"/>
</dbReference>
<organism evidence="5 6">
    <name type="scientific">Allohahella marinimesophila</name>
    <dbReference type="NCBI Taxonomy" id="1054972"/>
    <lineage>
        <taxon>Bacteria</taxon>
        <taxon>Pseudomonadati</taxon>
        <taxon>Pseudomonadota</taxon>
        <taxon>Gammaproteobacteria</taxon>
        <taxon>Oceanospirillales</taxon>
        <taxon>Hahellaceae</taxon>
        <taxon>Allohahella</taxon>
    </lineage>
</organism>
<keyword evidence="1" id="KW-0805">Transcription regulation</keyword>
<dbReference type="SUPFAM" id="SSF46785">
    <property type="entry name" value="Winged helix' DNA-binding domain"/>
    <property type="match status" value="1"/>
</dbReference>
<keyword evidence="3" id="KW-0804">Transcription</keyword>
<dbReference type="EMBL" id="BAABBO010000002">
    <property type="protein sequence ID" value="GAA3952913.1"/>
    <property type="molecule type" value="Genomic_DNA"/>
</dbReference>
<evidence type="ECO:0000256" key="2">
    <source>
        <dbReference type="ARBA" id="ARBA00023125"/>
    </source>
</evidence>
<name>A0ABP7NRY5_9GAMM</name>
<gene>
    <name evidence="5" type="ORF">GCM10022278_09810</name>
</gene>
<dbReference type="Pfam" id="PF07729">
    <property type="entry name" value="FCD"/>
    <property type="match status" value="1"/>
</dbReference>
<dbReference type="PROSITE" id="PS50949">
    <property type="entry name" value="HTH_GNTR"/>
    <property type="match status" value="1"/>
</dbReference>
<dbReference type="InterPro" id="IPR036388">
    <property type="entry name" value="WH-like_DNA-bd_sf"/>
</dbReference>
<evidence type="ECO:0000313" key="5">
    <source>
        <dbReference type="EMBL" id="GAA3952913.1"/>
    </source>
</evidence>